<proteinExistence type="predicted"/>
<accession>A0ABX1V7Y3</accession>
<gene>
    <name evidence="2" type="ORF">HLH13_14310</name>
</gene>
<dbReference type="Gene3D" id="3.30.160.390">
    <property type="entry name" value="Integrase, DNA-binding domain"/>
    <property type="match status" value="1"/>
</dbReference>
<evidence type="ECO:0000313" key="2">
    <source>
        <dbReference type="EMBL" id="NNH88851.1"/>
    </source>
</evidence>
<organism evidence="2 3">
    <name type="scientific">Acinetobacter terrae</name>
    <dbReference type="NCBI Taxonomy" id="2731247"/>
    <lineage>
        <taxon>Bacteria</taxon>
        <taxon>Pseudomonadati</taxon>
        <taxon>Pseudomonadota</taxon>
        <taxon>Gammaproteobacteria</taxon>
        <taxon>Moraxellales</taxon>
        <taxon>Moraxellaceae</taxon>
        <taxon>Acinetobacter</taxon>
        <taxon>Acinetobacter Taxon 24</taxon>
    </lineage>
</organism>
<reference evidence="2 3" key="1">
    <citation type="submission" date="2020-04" db="EMBL/GenBank/DDBJ databases">
        <title>Acinetobacter Taxon 24.</title>
        <authorList>
            <person name="Nemec A."/>
            <person name="Radolfova-Krizova L."/>
            <person name="Higgins P.G."/>
            <person name="Spanelova P."/>
        </authorList>
    </citation>
    <scope>NUCLEOTIDE SEQUENCE [LARGE SCALE GENOMIC DNA]</scope>
    <source>
        <strain evidence="2 3">ANC 4279</strain>
    </source>
</reference>
<evidence type="ECO:0000313" key="3">
    <source>
        <dbReference type="Proteomes" id="UP000546536"/>
    </source>
</evidence>
<evidence type="ECO:0000259" key="1">
    <source>
        <dbReference type="Pfam" id="PF13356"/>
    </source>
</evidence>
<name>A0ABX1V7Y3_9GAMM</name>
<sequence length="71" mass="8376">MNPLTKLADGKGLFFVIDKKGCAFWRFDFIRLINVKRNSIFFGTYYEISIAEAREKRAEYRKLISSNIVQH</sequence>
<dbReference type="InterPro" id="IPR025166">
    <property type="entry name" value="Integrase_DNA_bind_dom"/>
</dbReference>
<dbReference type="RefSeq" id="WP_171533081.1">
    <property type="nucleotide sequence ID" value="NZ_JABERG010000023.1"/>
</dbReference>
<dbReference type="InterPro" id="IPR038488">
    <property type="entry name" value="Integrase_DNA-bd_sf"/>
</dbReference>
<feature type="domain" description="Integrase DNA-binding" evidence="1">
    <location>
        <begin position="6"/>
        <end position="67"/>
    </location>
</feature>
<dbReference type="Proteomes" id="UP000546536">
    <property type="component" value="Unassembled WGS sequence"/>
</dbReference>
<keyword evidence="3" id="KW-1185">Reference proteome</keyword>
<protein>
    <submittedName>
        <fullName evidence="2">DUF4102 domain-containing protein</fullName>
    </submittedName>
</protein>
<dbReference type="Pfam" id="PF13356">
    <property type="entry name" value="Arm-DNA-bind_3"/>
    <property type="match status" value="1"/>
</dbReference>
<dbReference type="EMBL" id="JABERG010000023">
    <property type="protein sequence ID" value="NNH88851.1"/>
    <property type="molecule type" value="Genomic_DNA"/>
</dbReference>
<comment type="caution">
    <text evidence="2">The sequence shown here is derived from an EMBL/GenBank/DDBJ whole genome shotgun (WGS) entry which is preliminary data.</text>
</comment>